<dbReference type="EMBL" id="BKCF01000002">
    <property type="protein sequence ID" value="GEQ86076.1"/>
    <property type="molecule type" value="Genomic_DNA"/>
</dbReference>
<comment type="caution">
    <text evidence="2">The sequence shown here is derived from an EMBL/GenBank/DDBJ whole genome shotgun (WGS) entry which is preliminary data.</text>
</comment>
<dbReference type="Proteomes" id="UP000326994">
    <property type="component" value="Unassembled WGS sequence"/>
</dbReference>
<evidence type="ECO:0000313" key="3">
    <source>
        <dbReference type="Proteomes" id="UP000326994"/>
    </source>
</evidence>
<reference evidence="2 3" key="1">
    <citation type="submission" date="2019-08" db="EMBL/GenBank/DDBJ databases">
        <title>Ulvibacter marinistellae sp. nov., isolated from a starfish, Patiria pectinifera.</title>
        <authorList>
            <person name="Kawano K."/>
            <person name="Ushijima N."/>
            <person name="Kihara M."/>
            <person name="Itoh H."/>
        </authorList>
    </citation>
    <scope>NUCLEOTIDE SEQUENCE [LARGE SCALE GENOMIC DNA]</scope>
    <source>
        <strain evidence="2 3">KK4</strain>
    </source>
</reference>
<organism evidence="2 3">
    <name type="scientific">Patiriisocius marinistellae</name>
    <dbReference type="NCBI Taxonomy" id="2494560"/>
    <lineage>
        <taxon>Bacteria</taxon>
        <taxon>Pseudomonadati</taxon>
        <taxon>Bacteroidota</taxon>
        <taxon>Flavobacteriia</taxon>
        <taxon>Flavobacteriales</taxon>
        <taxon>Flavobacteriaceae</taxon>
        <taxon>Patiriisocius</taxon>
    </lineage>
</organism>
<protein>
    <recommendedName>
        <fullName evidence="1">Putative auto-transporter adhesin head GIN domain-containing protein</fullName>
    </recommendedName>
</protein>
<proteinExistence type="predicted"/>
<sequence length="274" mass="30931">MKKTITYLFIILGLMSCNAQKLPKIKGDKNVRDVYKTLEEFNAIEIEGNFDVTFTKGDTNEYHLRADENLVSVIDFQVFDGVLKIKPLYNITASKKLEIDITYNNVNAITLRGDIDLESKNKLDFDILTFTAFDDVDFDLDMNVNDATFILNNNTKGDVQLKGLKSRMIFNNNAYLKGDITLEELDVEINERSDVSLDGDVINLKLKATGNTDVKSKDLKAEFANLIASGKADIYVFASKELQLYAQGKSYIYVYGNPDIKVEGLNDKSQIIKK</sequence>
<feature type="domain" description="Putative auto-transporter adhesin head GIN" evidence="1">
    <location>
        <begin position="40"/>
        <end position="166"/>
    </location>
</feature>
<dbReference type="InterPro" id="IPR021255">
    <property type="entry name" value="DUF2807"/>
</dbReference>
<name>A0A5J4G0U9_9FLAO</name>
<dbReference type="AlphaFoldDB" id="A0A5J4G0U9"/>
<dbReference type="OrthoDB" id="1419485at2"/>
<evidence type="ECO:0000259" key="1">
    <source>
        <dbReference type="Pfam" id="PF10988"/>
    </source>
</evidence>
<dbReference type="PROSITE" id="PS51257">
    <property type="entry name" value="PROKAR_LIPOPROTEIN"/>
    <property type="match status" value="1"/>
</dbReference>
<accession>A0A5J4G0U9</accession>
<gene>
    <name evidence="2" type="ORF">ULMS_15840</name>
</gene>
<keyword evidence="3" id="KW-1185">Reference proteome</keyword>
<dbReference type="RefSeq" id="WP_151894007.1">
    <property type="nucleotide sequence ID" value="NZ_BKCF01000002.1"/>
</dbReference>
<dbReference type="Gene3D" id="2.160.20.120">
    <property type="match status" value="1"/>
</dbReference>
<dbReference type="Pfam" id="PF10988">
    <property type="entry name" value="DUF2807"/>
    <property type="match status" value="1"/>
</dbReference>
<evidence type="ECO:0000313" key="2">
    <source>
        <dbReference type="EMBL" id="GEQ86076.1"/>
    </source>
</evidence>